<dbReference type="InterPro" id="IPR002347">
    <property type="entry name" value="SDR_fam"/>
</dbReference>
<dbReference type="InterPro" id="IPR051911">
    <property type="entry name" value="SDR_oxidoreductase"/>
</dbReference>
<comment type="similarity">
    <text evidence="1 3">Belongs to the short-chain dehydrogenases/reductases (SDR) family.</text>
</comment>
<protein>
    <recommendedName>
        <fullName evidence="6">NAD(P)-binding protein</fullName>
    </recommendedName>
</protein>
<organism evidence="4 5">
    <name type="scientific">Dentipellis fragilis</name>
    <dbReference type="NCBI Taxonomy" id="205917"/>
    <lineage>
        <taxon>Eukaryota</taxon>
        <taxon>Fungi</taxon>
        <taxon>Dikarya</taxon>
        <taxon>Basidiomycota</taxon>
        <taxon>Agaricomycotina</taxon>
        <taxon>Agaricomycetes</taxon>
        <taxon>Russulales</taxon>
        <taxon>Hericiaceae</taxon>
        <taxon>Dentipellis</taxon>
    </lineage>
</organism>
<dbReference type="OrthoDB" id="1274115at2759"/>
<reference evidence="4 5" key="1">
    <citation type="submission" date="2019-02" db="EMBL/GenBank/DDBJ databases">
        <title>Genome sequencing of the rare red list fungi Dentipellis fragilis.</title>
        <authorList>
            <person name="Buettner E."/>
            <person name="Kellner H."/>
        </authorList>
    </citation>
    <scope>NUCLEOTIDE SEQUENCE [LARGE SCALE GENOMIC DNA]</scope>
    <source>
        <strain evidence="4 5">DSM 105465</strain>
    </source>
</reference>
<dbReference type="Proteomes" id="UP000298327">
    <property type="component" value="Unassembled WGS sequence"/>
</dbReference>
<keyword evidence="2" id="KW-0560">Oxidoreductase</keyword>
<keyword evidence="5" id="KW-1185">Reference proteome</keyword>
<gene>
    <name evidence="4" type="ORF">EVG20_g6099</name>
</gene>
<proteinExistence type="inferred from homology"/>
<sequence>MSSFADSRVWFITGTSSGMGNAILRAVLSANERVVATLRTPSALADLQSEYPPEQLLVLPLDVTETEQVTAAFKKTEEHFHRLDVVVNNAGYILSGEIEATPYEEGRKIVDALFWGAVYVTKEAAWFFREVNPAGHGGRVLNISSIGGYTGIPTFGYYNAGKFALEGFTDSFTREMPPEWNIKGIIVQLGGFETGWRGARVQLPPHPAYPENSPAAALREQWLGTQKTGDVHKAAAAILRIAGEKAPPLRVQLGSDALEAVVEQAKTTIRDAEAHAGLARSTDL</sequence>
<dbReference type="PANTHER" id="PTHR43976">
    <property type="entry name" value="SHORT CHAIN DEHYDROGENASE"/>
    <property type="match status" value="1"/>
</dbReference>
<evidence type="ECO:0000313" key="5">
    <source>
        <dbReference type="Proteomes" id="UP000298327"/>
    </source>
</evidence>
<dbReference type="Gene3D" id="3.40.50.720">
    <property type="entry name" value="NAD(P)-binding Rossmann-like Domain"/>
    <property type="match status" value="1"/>
</dbReference>
<evidence type="ECO:0000256" key="3">
    <source>
        <dbReference type="RuleBase" id="RU000363"/>
    </source>
</evidence>
<dbReference type="PANTHER" id="PTHR43976:SF16">
    <property type="entry name" value="SHORT-CHAIN DEHYDROGENASE_REDUCTASE FAMILY PROTEIN"/>
    <property type="match status" value="1"/>
</dbReference>
<evidence type="ECO:0000256" key="1">
    <source>
        <dbReference type="ARBA" id="ARBA00006484"/>
    </source>
</evidence>
<dbReference type="PRINTS" id="PR00081">
    <property type="entry name" value="GDHRDH"/>
</dbReference>
<accession>A0A4Y9YQA5</accession>
<dbReference type="EMBL" id="SEOQ01000390">
    <property type="protein sequence ID" value="TFY64000.1"/>
    <property type="molecule type" value="Genomic_DNA"/>
</dbReference>
<dbReference type="STRING" id="205917.A0A4Y9YQA5"/>
<dbReference type="Pfam" id="PF00106">
    <property type="entry name" value="adh_short"/>
    <property type="match status" value="1"/>
</dbReference>
<comment type="caution">
    <text evidence="4">The sequence shown here is derived from an EMBL/GenBank/DDBJ whole genome shotgun (WGS) entry which is preliminary data.</text>
</comment>
<dbReference type="PRINTS" id="PR00080">
    <property type="entry name" value="SDRFAMILY"/>
</dbReference>
<evidence type="ECO:0000256" key="2">
    <source>
        <dbReference type="ARBA" id="ARBA00023002"/>
    </source>
</evidence>
<dbReference type="SUPFAM" id="SSF51735">
    <property type="entry name" value="NAD(P)-binding Rossmann-fold domains"/>
    <property type="match status" value="1"/>
</dbReference>
<evidence type="ECO:0000313" key="4">
    <source>
        <dbReference type="EMBL" id="TFY64000.1"/>
    </source>
</evidence>
<dbReference type="AlphaFoldDB" id="A0A4Y9YQA5"/>
<dbReference type="GO" id="GO:0016491">
    <property type="term" value="F:oxidoreductase activity"/>
    <property type="evidence" value="ECO:0007669"/>
    <property type="project" value="UniProtKB-KW"/>
</dbReference>
<evidence type="ECO:0008006" key="6">
    <source>
        <dbReference type="Google" id="ProtNLM"/>
    </source>
</evidence>
<dbReference type="InterPro" id="IPR036291">
    <property type="entry name" value="NAD(P)-bd_dom_sf"/>
</dbReference>
<name>A0A4Y9YQA5_9AGAM</name>